<protein>
    <submittedName>
        <fullName evidence="1">Uncharacterized protein</fullName>
    </submittedName>
</protein>
<accession>Q1YG01</accession>
<evidence type="ECO:0000313" key="2">
    <source>
        <dbReference type="Proteomes" id="UP000000321"/>
    </source>
</evidence>
<dbReference type="BioCyc" id="AURANTIMONAS:SI859A1_03027-MONOMER"/>
<dbReference type="EMBL" id="AAPJ01000005">
    <property type="protein sequence ID" value="EAS49424.1"/>
    <property type="molecule type" value="Genomic_DNA"/>
</dbReference>
<reference evidence="1 2" key="1">
    <citation type="journal article" date="2008" name="Appl. Environ. Microbiol.">
        <title>Genomic insights into Mn(II) oxidation by the marine alphaproteobacterium Aurantimonas sp. strain SI85-9A1.</title>
        <authorList>
            <person name="Dick G.J."/>
            <person name="Podell S."/>
            <person name="Johnson H.A."/>
            <person name="Rivera-Espinoza Y."/>
            <person name="Bernier-Latmani R."/>
            <person name="McCarthy J.K."/>
            <person name="Torpey J.W."/>
            <person name="Clement B.G."/>
            <person name="Gaasterland T."/>
            <person name="Tebo B.M."/>
        </authorList>
    </citation>
    <scope>NUCLEOTIDE SEQUENCE [LARGE SCALE GENOMIC DNA]</scope>
    <source>
        <strain evidence="1 2">SI85-9A1</strain>
    </source>
</reference>
<sequence>MRAATIRCPVAPDQPFGRENHGAECVGRWARERSMALQNRVTPLGEIVVDPARGDFMGNRGILHDGMRRLGVSRWKHKAWIVCTLAFKSRKREIMAPGRYTELFFLDEATALAAGHRPCWECRRAAALAYRSAFAEGNGLENAPSSHEIDDLLHASRIVTGTRHQRRAERVGGELPDGVFVIVEERAWVVLNNRLLRWTPAGYDAMREMPDGPVTVATPLPSAAAIAAGYRPALHASAAALAGG</sequence>
<comment type="caution">
    <text evidence="1">The sequence shown here is derived from an EMBL/GenBank/DDBJ whole genome shotgun (WGS) entry which is preliminary data.</text>
</comment>
<evidence type="ECO:0000313" key="1">
    <source>
        <dbReference type="EMBL" id="EAS49424.1"/>
    </source>
</evidence>
<dbReference type="AlphaFoldDB" id="Q1YG01"/>
<name>Q1YG01_AURMS</name>
<organism evidence="1 2">
    <name type="scientific">Aurantimonas manganoxydans (strain ATCC BAA-1229 / DSM 21871 / SI85-9A1)</name>
    <dbReference type="NCBI Taxonomy" id="287752"/>
    <lineage>
        <taxon>Bacteria</taxon>
        <taxon>Pseudomonadati</taxon>
        <taxon>Pseudomonadota</taxon>
        <taxon>Alphaproteobacteria</taxon>
        <taxon>Hyphomicrobiales</taxon>
        <taxon>Aurantimonadaceae</taxon>
        <taxon>Aurantimonas</taxon>
    </lineage>
</organism>
<keyword evidence="2" id="KW-1185">Reference proteome</keyword>
<proteinExistence type="predicted"/>
<dbReference type="Proteomes" id="UP000000321">
    <property type="component" value="Unassembled WGS sequence"/>
</dbReference>
<gene>
    <name evidence="1" type="ORF">SI859A1_03027</name>
</gene>
<dbReference type="HOGENOM" id="CLU_097546_0_0_5"/>